<proteinExistence type="predicted"/>
<dbReference type="EMBL" id="CP076544">
    <property type="protein sequence ID" value="QWS33790.1"/>
    <property type="molecule type" value="Genomic_DNA"/>
</dbReference>
<keyword evidence="2" id="KW-1185">Reference proteome</keyword>
<gene>
    <name evidence="1" type="ORF">KM842_00770</name>
</gene>
<organism evidence="1 2">
    <name type="scientific">Curtobacterium aetherium</name>
    <dbReference type="NCBI Taxonomy" id="2841594"/>
    <lineage>
        <taxon>Bacteria</taxon>
        <taxon>Bacillati</taxon>
        <taxon>Actinomycetota</taxon>
        <taxon>Actinomycetes</taxon>
        <taxon>Micrococcales</taxon>
        <taxon>Microbacteriaceae</taxon>
        <taxon>Curtobacterium</taxon>
    </lineage>
</organism>
<accession>A0ACD1E4G6</accession>
<name>A0ACD1E4G6_9MICO</name>
<reference evidence="1" key="1">
    <citation type="submission" date="2021-06" db="EMBL/GenBank/DDBJ databases">
        <authorList>
            <person name="Ellington A.J."/>
            <person name="Bryan N.C."/>
            <person name="Christner B.C."/>
            <person name="Reisch C.R."/>
        </authorList>
    </citation>
    <scope>NUCLEOTIDE SEQUENCE</scope>
    <source>
        <strain evidence="1">L6-1</strain>
    </source>
</reference>
<protein>
    <submittedName>
        <fullName evidence="1">Uncharacterized protein</fullName>
    </submittedName>
</protein>
<dbReference type="Proteomes" id="UP000681794">
    <property type="component" value="Chromosome"/>
</dbReference>
<evidence type="ECO:0000313" key="1">
    <source>
        <dbReference type="EMBL" id="QWS33790.1"/>
    </source>
</evidence>
<sequence length="499" mass="54278">MTDVIDPTDPTDVTGPLAPADLLDPLDPVVVGSRTIVPDASRPVAAVLEGERFVRWITWPDAVLPSRAVDRAEVRPSPTGAWVVYVAEGIDLAERTAVFITPEGVSCSVDLGDRRPIGDDAGGLWIGDPRDASTWTRAVDGHDDDEAADGMDTIDPETLEWAPAGPFWPDRDTWTEPDEPDESHDHYHEDDGLDARDPDEDDPDDDTDDDPDGPSVVMTASQWSFRVGYPEEDAGVDDPDGEREHEPAPEDAPAVPLDTPPTEVVRIGHDGVRTPVQVDHLVDAVHVEGDRMTLRFHPTGPRLLAAAYGGWDTHYEPREVHVDVSDGFPASVATADLPSTPVVEDTDDDAWAADEEELDARRAPFVGRFDLSGVAGASWQMVEPSAEAVAASTAALRDAFTGLGDPGVMWTADSDELRRSRSAHRAVEVTVEGTWPDTEVVVSFEHTDVPFLRLRRRYRVFDASGRPNDWGYVTVYLEEDIATGDIPPRSAAVDGVLDI</sequence>
<evidence type="ECO:0000313" key="2">
    <source>
        <dbReference type="Proteomes" id="UP000681794"/>
    </source>
</evidence>